<gene>
    <name evidence="2" type="ORF">SAMN05216243_0283</name>
</gene>
<dbReference type="NCBIfam" id="TIGR00697">
    <property type="entry name" value="queuosine precursor transporter"/>
    <property type="match status" value="1"/>
</dbReference>
<evidence type="ECO:0000256" key="1">
    <source>
        <dbReference type="HAMAP-Rule" id="MF_02088"/>
    </source>
</evidence>
<dbReference type="STRING" id="407036.SAMN05216243_0283"/>
<keyword evidence="1" id="KW-1133">Transmembrane helix</keyword>
<evidence type="ECO:0000313" key="2">
    <source>
        <dbReference type="EMBL" id="SDJ68313.1"/>
    </source>
</evidence>
<dbReference type="AlphaFoldDB" id="A0A1G8VQY9"/>
<dbReference type="Proteomes" id="UP000198694">
    <property type="component" value="Unassembled WGS sequence"/>
</dbReference>
<keyword evidence="1" id="KW-0812">Transmembrane</keyword>
<reference evidence="2 3" key="1">
    <citation type="submission" date="2016-10" db="EMBL/GenBank/DDBJ databases">
        <authorList>
            <person name="de Groot N.N."/>
        </authorList>
    </citation>
    <scope>NUCLEOTIDE SEQUENCE [LARGE SCALE GENOMIC DNA]</scope>
    <source>
        <strain evidence="2 3">CGMCC 1.6502</strain>
    </source>
</reference>
<keyword evidence="3" id="KW-1185">Reference proteome</keyword>
<dbReference type="HAMAP" id="MF_02088">
    <property type="entry name" value="Q_prec_transport"/>
    <property type="match status" value="1"/>
</dbReference>
<dbReference type="PANTHER" id="PTHR34300">
    <property type="entry name" value="QUEUOSINE PRECURSOR TRANSPORTER-RELATED"/>
    <property type="match status" value="1"/>
</dbReference>
<comment type="subcellular location">
    <subcellularLocation>
        <location evidence="1">Cell membrane</location>
        <topology evidence="1">Multi-pass membrane protein</topology>
    </subcellularLocation>
</comment>
<feature type="transmembrane region" description="Helical" evidence="1">
    <location>
        <begin position="6"/>
        <end position="25"/>
    </location>
</feature>
<dbReference type="OrthoDB" id="9805479at2"/>
<keyword evidence="1" id="KW-0813">Transport</keyword>
<keyword evidence="1" id="KW-0472">Membrane</keyword>
<organism evidence="2 3">
    <name type="scientific">Sediminibacillus albus</name>
    <dbReference type="NCBI Taxonomy" id="407036"/>
    <lineage>
        <taxon>Bacteria</taxon>
        <taxon>Bacillati</taxon>
        <taxon>Bacillota</taxon>
        <taxon>Bacilli</taxon>
        <taxon>Bacillales</taxon>
        <taxon>Bacillaceae</taxon>
        <taxon>Sediminibacillus</taxon>
    </lineage>
</organism>
<dbReference type="EMBL" id="FNFL01000001">
    <property type="protein sequence ID" value="SDJ68313.1"/>
    <property type="molecule type" value="Genomic_DNA"/>
</dbReference>
<comment type="similarity">
    <text evidence="1">Belongs to the vitamin uptake transporter (VUT/ECF) (TC 2.A.88) family. Q precursor transporter subfamily.</text>
</comment>
<feature type="transmembrane region" description="Helical" evidence="1">
    <location>
        <begin position="30"/>
        <end position="46"/>
    </location>
</feature>
<name>A0A1G8VQY9_9BACI</name>
<dbReference type="GO" id="GO:0022857">
    <property type="term" value="F:transmembrane transporter activity"/>
    <property type="evidence" value="ECO:0007669"/>
    <property type="project" value="UniProtKB-UniRule"/>
</dbReference>
<dbReference type="PANTHER" id="PTHR34300:SF2">
    <property type="entry name" value="QUEUOSINE PRECURSOR TRANSPORTER-RELATED"/>
    <property type="match status" value="1"/>
</dbReference>
<evidence type="ECO:0000313" key="3">
    <source>
        <dbReference type="Proteomes" id="UP000198694"/>
    </source>
</evidence>
<dbReference type="RefSeq" id="WP_093210413.1">
    <property type="nucleotide sequence ID" value="NZ_FNFL01000001.1"/>
</dbReference>
<accession>A0A1G8VQY9</accession>
<keyword evidence="1" id="KW-1003">Cell membrane</keyword>
<protein>
    <recommendedName>
        <fullName evidence="1">Probable queuosine precursor transporter</fullName>
        <shortName evidence="1">Q precursor transporter</shortName>
    </recommendedName>
</protein>
<dbReference type="GO" id="GO:0005886">
    <property type="term" value="C:plasma membrane"/>
    <property type="evidence" value="ECO:0007669"/>
    <property type="project" value="UniProtKB-SubCell"/>
</dbReference>
<sequence>MENELIWIIFALVNFGMLLIVYRIFGKPGLFVWIGMSTVIANIQVVKTVELFGLTATLGNIIYGTAFLATDILNEKYGKEEAKKAVWMGFSTLIAMTIMMQIALKFQPGPDDFAQDSLATLFGLVPNIAIGSLTAYIISQYFDVWIYARLKNLFPSSKYLWIRNNASTMISQLLDSAVFCGIAFYGEYPLDIWLEIFFTTYIIKFLVAAIDTPFLYWAKAMHKDSAQTEKTSL</sequence>
<feature type="transmembrane region" description="Helical" evidence="1">
    <location>
        <begin position="192"/>
        <end position="217"/>
    </location>
</feature>
<proteinExistence type="inferred from homology"/>
<feature type="transmembrane region" description="Helical" evidence="1">
    <location>
        <begin position="124"/>
        <end position="148"/>
    </location>
</feature>
<feature type="transmembrane region" description="Helical" evidence="1">
    <location>
        <begin position="52"/>
        <end position="73"/>
    </location>
</feature>
<dbReference type="InterPro" id="IPR003744">
    <property type="entry name" value="YhhQ"/>
</dbReference>
<feature type="transmembrane region" description="Helical" evidence="1">
    <location>
        <begin position="169"/>
        <end position="186"/>
    </location>
</feature>
<comment type="function">
    <text evidence="1">Involved in the import of queuosine (Q) precursors, required for Q precursor salvage.</text>
</comment>
<feature type="transmembrane region" description="Helical" evidence="1">
    <location>
        <begin position="85"/>
        <end position="104"/>
    </location>
</feature>
<dbReference type="Pfam" id="PF02592">
    <property type="entry name" value="Vut_1"/>
    <property type="match status" value="1"/>
</dbReference>